<evidence type="ECO:0000313" key="3">
    <source>
        <dbReference type="EMBL" id="AXL20602.1"/>
    </source>
</evidence>
<dbReference type="AlphaFoldDB" id="A0A346AXK9"/>
<dbReference type="KEGG" id="meg:DKB62_02895"/>
<dbReference type="InterPro" id="IPR013486">
    <property type="entry name" value="SpoIID/LytB"/>
</dbReference>
<evidence type="ECO:0000313" key="4">
    <source>
        <dbReference type="Proteomes" id="UP000254337"/>
    </source>
</evidence>
<keyword evidence="4" id="KW-1185">Reference proteome</keyword>
<dbReference type="PANTHER" id="PTHR30032:SF4">
    <property type="entry name" value="AMIDASE ENHANCER"/>
    <property type="match status" value="1"/>
</dbReference>
<feature type="domain" description="Sporulation stage II protein D amidase enhancer LytB N-terminal" evidence="2">
    <location>
        <begin position="120"/>
        <end position="209"/>
    </location>
</feature>
<dbReference type="RefSeq" id="WP_107196452.1">
    <property type="nucleotide sequence ID" value="NZ_CP029462.1"/>
</dbReference>
<dbReference type="InterPro" id="IPR051922">
    <property type="entry name" value="Bact_Sporulation_Assoc"/>
</dbReference>
<proteinExistence type="predicted"/>
<dbReference type="OrthoDB" id="9794671at2"/>
<dbReference type="GO" id="GO:0030288">
    <property type="term" value="C:outer membrane-bounded periplasmic space"/>
    <property type="evidence" value="ECO:0007669"/>
    <property type="project" value="TreeGrafter"/>
</dbReference>
<name>A0A346AXK9_9FIRM</name>
<feature type="chain" id="PRO_5038938764" evidence="1">
    <location>
        <begin position="24"/>
        <end position="416"/>
    </location>
</feature>
<dbReference type="PANTHER" id="PTHR30032">
    <property type="entry name" value="N-ACETYLMURAMOYL-L-ALANINE AMIDASE-RELATED"/>
    <property type="match status" value="1"/>
</dbReference>
<accession>A0A346AXK9</accession>
<dbReference type="Pfam" id="PF08486">
    <property type="entry name" value="SpoIID"/>
    <property type="match status" value="1"/>
</dbReference>
<dbReference type="NCBIfam" id="TIGR02669">
    <property type="entry name" value="SpoIID_LytB"/>
    <property type="match status" value="1"/>
</dbReference>
<evidence type="ECO:0000256" key="1">
    <source>
        <dbReference type="SAM" id="SignalP"/>
    </source>
</evidence>
<evidence type="ECO:0000259" key="2">
    <source>
        <dbReference type="Pfam" id="PF08486"/>
    </source>
</evidence>
<dbReference type="Proteomes" id="UP000254337">
    <property type="component" value="Chromosome"/>
</dbReference>
<organism evidence="3 4">
    <name type="scientific">Megasphaera stantonii</name>
    <dbReference type="NCBI Taxonomy" id="2144175"/>
    <lineage>
        <taxon>Bacteria</taxon>
        <taxon>Bacillati</taxon>
        <taxon>Bacillota</taxon>
        <taxon>Negativicutes</taxon>
        <taxon>Veillonellales</taxon>
        <taxon>Veillonellaceae</taxon>
        <taxon>Megasphaera</taxon>
    </lineage>
</organism>
<gene>
    <name evidence="3" type="ORF">DKB62_02895</name>
</gene>
<dbReference type="InterPro" id="IPR013693">
    <property type="entry name" value="SpoIID/LytB_N"/>
</dbReference>
<dbReference type="GO" id="GO:0030435">
    <property type="term" value="P:sporulation resulting in formation of a cellular spore"/>
    <property type="evidence" value="ECO:0007669"/>
    <property type="project" value="InterPro"/>
</dbReference>
<protein>
    <submittedName>
        <fullName evidence="3">SpoIID/LytB domain-containing protein</fullName>
    </submittedName>
</protein>
<reference evidence="3 4" key="1">
    <citation type="submission" date="2018-05" db="EMBL/GenBank/DDBJ databases">
        <title>Complete genome sequence of Megasphaera sp. AJH120T, isolated from the ceca of a chicken.</title>
        <authorList>
            <person name="Maki J."/>
            <person name="Looft T."/>
        </authorList>
    </citation>
    <scope>NUCLEOTIDE SEQUENCE [LARGE SCALE GENOMIC DNA]</scope>
    <source>
        <strain evidence="3 4">AJH120</strain>
    </source>
</reference>
<dbReference type="EMBL" id="CP029462">
    <property type="protein sequence ID" value="AXL20602.1"/>
    <property type="molecule type" value="Genomic_DNA"/>
</dbReference>
<sequence length="416" mass="45255">MIKTRLLRVLAAAALFVCLTATAFCAGSDQTLRIGIREGSKSVSIIGTQGAAVYKNGSLWKKVGANKPVKVELKGKDLVVNGSKSKGAVSVRPLKKGVVKLTDGYSYRGSIECMQPSKASGITVVNVVPLEQYLYGVVGKEMSPSWSSEALKAQAVAARTYAVYHKNSFRNKGFDMTDDTRSQVYAGINGESPSIISAVDATKGEILTYKGKPIEAIFCATAGGWTEHSENVWGNYVPYLRGVVDRSEKMPSYSWTVTTTPEKLAANLKAAGKNVGKIKSITLSPLGKRPMDVSDRGVSGRVLSMTIQGSSGSVRLTGNAFQSIMGLKSTLFDIYQGTEKKQKDSKKENKKKSSRKTTFKIKDKKPITIYGFGWGHGLGMSQYGAYQMAQEQKNAKNTYRKILQHYYTGVKLDKID</sequence>
<feature type="signal peptide" evidence="1">
    <location>
        <begin position="1"/>
        <end position="23"/>
    </location>
</feature>
<keyword evidence="1" id="KW-0732">Signal</keyword>